<keyword evidence="3" id="KW-1185">Reference proteome</keyword>
<evidence type="ECO:0000313" key="3">
    <source>
        <dbReference type="Proteomes" id="UP000078541"/>
    </source>
</evidence>
<dbReference type="EMBL" id="KQ981864">
    <property type="protein sequence ID" value="KYN34325.1"/>
    <property type="molecule type" value="Genomic_DNA"/>
</dbReference>
<protein>
    <submittedName>
        <fullName evidence="2">Uncharacterized protein</fullName>
    </submittedName>
</protein>
<dbReference type="AlphaFoldDB" id="A0A195F179"/>
<sequence length="119" mass="13624">ERDRKESGVTYRRNKCARVMLMANMEKREEQGQIEEEWARADGRRVKKGGSTRESERSIRTLATFFVVGTGNSGRKRERDRDTGSTCTQRGMTKEGDKARKQRGLAGRTRERELGERGG</sequence>
<organism evidence="2 3">
    <name type="scientific">Trachymyrmex septentrionalis</name>
    <dbReference type="NCBI Taxonomy" id="34720"/>
    <lineage>
        <taxon>Eukaryota</taxon>
        <taxon>Metazoa</taxon>
        <taxon>Ecdysozoa</taxon>
        <taxon>Arthropoda</taxon>
        <taxon>Hexapoda</taxon>
        <taxon>Insecta</taxon>
        <taxon>Pterygota</taxon>
        <taxon>Neoptera</taxon>
        <taxon>Endopterygota</taxon>
        <taxon>Hymenoptera</taxon>
        <taxon>Apocrita</taxon>
        <taxon>Aculeata</taxon>
        <taxon>Formicoidea</taxon>
        <taxon>Formicidae</taxon>
        <taxon>Myrmicinae</taxon>
        <taxon>Trachymyrmex</taxon>
    </lineage>
</organism>
<evidence type="ECO:0000313" key="2">
    <source>
        <dbReference type="EMBL" id="KYN34325.1"/>
    </source>
</evidence>
<reference evidence="2 3" key="1">
    <citation type="submission" date="2016-03" db="EMBL/GenBank/DDBJ databases">
        <title>Trachymyrmex septentrionalis WGS genome.</title>
        <authorList>
            <person name="Nygaard S."/>
            <person name="Hu H."/>
            <person name="Boomsma J."/>
            <person name="Zhang G."/>
        </authorList>
    </citation>
    <scope>NUCLEOTIDE SEQUENCE [LARGE SCALE GENOMIC DNA]</scope>
    <source>
        <strain evidence="2">Tsep2-gDNA-1</strain>
        <tissue evidence="2">Whole body</tissue>
    </source>
</reference>
<feature type="non-terminal residue" evidence="2">
    <location>
        <position position="1"/>
    </location>
</feature>
<proteinExistence type="predicted"/>
<feature type="compositionally biased region" description="Basic and acidic residues" evidence="1">
    <location>
        <begin position="108"/>
        <end position="119"/>
    </location>
</feature>
<evidence type="ECO:0000256" key="1">
    <source>
        <dbReference type="SAM" id="MobiDB-lite"/>
    </source>
</evidence>
<name>A0A195F179_9HYME</name>
<dbReference type="Proteomes" id="UP000078541">
    <property type="component" value="Unassembled WGS sequence"/>
</dbReference>
<accession>A0A195F179</accession>
<feature type="region of interest" description="Disordered" evidence="1">
    <location>
        <begin position="70"/>
        <end position="119"/>
    </location>
</feature>
<gene>
    <name evidence="2" type="ORF">ALC56_11432</name>
</gene>